<dbReference type="InterPro" id="IPR036271">
    <property type="entry name" value="Tet_transcr_reg_TetR-rel_C_sf"/>
</dbReference>
<sequence>MKLVAEHLEVRPGLISHYFRTIDELLCAAFERAATREREALFEGQGEELKGLAALCAFLRQATAPDFSDLGKLWLDARHQSRYRAALREVVIAQELLTNQQLSTCIEQALEMGEISGIDPEQAATEILIVVDGAGSYVNTSSEEATAALAGVTWRMSERALGLEAGSLNAG</sequence>
<evidence type="ECO:0000313" key="2">
    <source>
        <dbReference type="Proteomes" id="UP000316612"/>
    </source>
</evidence>
<dbReference type="Proteomes" id="UP000316612">
    <property type="component" value="Unassembled WGS sequence"/>
</dbReference>
<name>A0A4Y4DL81_GLUUR</name>
<protein>
    <submittedName>
        <fullName evidence="1">Uncharacterized protein</fullName>
    </submittedName>
</protein>
<reference evidence="1 2" key="1">
    <citation type="submission" date="2019-06" db="EMBL/GenBank/DDBJ databases">
        <title>Whole genome shotgun sequence of Glutamicibacter uratoxydans NBRC 15515.</title>
        <authorList>
            <person name="Hosoyama A."/>
            <person name="Uohara A."/>
            <person name="Ohji S."/>
            <person name="Ichikawa N."/>
        </authorList>
    </citation>
    <scope>NUCLEOTIDE SEQUENCE [LARGE SCALE GENOMIC DNA]</scope>
    <source>
        <strain evidence="1 2">NBRC 15515</strain>
    </source>
</reference>
<evidence type="ECO:0000313" key="1">
    <source>
        <dbReference type="EMBL" id="GED06069.1"/>
    </source>
</evidence>
<organism evidence="1 2">
    <name type="scientific">Glutamicibacter uratoxydans</name>
    <name type="common">Arthrobacter uratoxydans</name>
    <dbReference type="NCBI Taxonomy" id="43667"/>
    <lineage>
        <taxon>Bacteria</taxon>
        <taxon>Bacillati</taxon>
        <taxon>Actinomycetota</taxon>
        <taxon>Actinomycetes</taxon>
        <taxon>Micrococcales</taxon>
        <taxon>Micrococcaceae</taxon>
        <taxon>Glutamicibacter</taxon>
    </lineage>
</organism>
<dbReference type="SUPFAM" id="SSF46689">
    <property type="entry name" value="Homeodomain-like"/>
    <property type="match status" value="1"/>
</dbReference>
<dbReference type="InterPro" id="IPR009057">
    <property type="entry name" value="Homeodomain-like_sf"/>
</dbReference>
<dbReference type="Gene3D" id="1.10.357.10">
    <property type="entry name" value="Tetracycline Repressor, domain 2"/>
    <property type="match status" value="1"/>
</dbReference>
<keyword evidence="2" id="KW-1185">Reference proteome</keyword>
<gene>
    <name evidence="1" type="ORF">AUR04nite_16010</name>
</gene>
<dbReference type="AlphaFoldDB" id="A0A4Y4DL81"/>
<proteinExistence type="predicted"/>
<comment type="caution">
    <text evidence="1">The sequence shown here is derived from an EMBL/GenBank/DDBJ whole genome shotgun (WGS) entry which is preliminary data.</text>
</comment>
<accession>A0A4Y4DL81</accession>
<dbReference type="SUPFAM" id="SSF48498">
    <property type="entry name" value="Tetracyclin repressor-like, C-terminal domain"/>
    <property type="match status" value="1"/>
</dbReference>
<dbReference type="EMBL" id="BJNY01000008">
    <property type="protein sequence ID" value="GED06069.1"/>
    <property type="molecule type" value="Genomic_DNA"/>
</dbReference>